<feature type="region of interest" description="Disordered" evidence="1">
    <location>
        <begin position="98"/>
        <end position="137"/>
    </location>
</feature>
<gene>
    <name evidence="2" type="ORF">PACLA_8A030926</name>
</gene>
<dbReference type="Proteomes" id="UP001152795">
    <property type="component" value="Unassembled WGS sequence"/>
</dbReference>
<evidence type="ECO:0000313" key="3">
    <source>
        <dbReference type="Proteomes" id="UP001152795"/>
    </source>
</evidence>
<name>A0A6S7HJN6_PARCT</name>
<evidence type="ECO:0000256" key="1">
    <source>
        <dbReference type="SAM" id="MobiDB-lite"/>
    </source>
</evidence>
<organism evidence="2 3">
    <name type="scientific">Paramuricea clavata</name>
    <name type="common">Red gorgonian</name>
    <name type="synonym">Violescent sea-whip</name>
    <dbReference type="NCBI Taxonomy" id="317549"/>
    <lineage>
        <taxon>Eukaryota</taxon>
        <taxon>Metazoa</taxon>
        <taxon>Cnidaria</taxon>
        <taxon>Anthozoa</taxon>
        <taxon>Octocorallia</taxon>
        <taxon>Malacalcyonacea</taxon>
        <taxon>Plexauridae</taxon>
        <taxon>Paramuricea</taxon>
    </lineage>
</organism>
<reference evidence="2" key="1">
    <citation type="submission" date="2020-04" db="EMBL/GenBank/DDBJ databases">
        <authorList>
            <person name="Alioto T."/>
            <person name="Alioto T."/>
            <person name="Gomez Garrido J."/>
        </authorList>
    </citation>
    <scope>NUCLEOTIDE SEQUENCE</scope>
    <source>
        <strain evidence="2">A484AB</strain>
    </source>
</reference>
<comment type="caution">
    <text evidence="2">The sequence shown here is derived from an EMBL/GenBank/DDBJ whole genome shotgun (WGS) entry which is preliminary data.</text>
</comment>
<dbReference type="OrthoDB" id="5988996at2759"/>
<dbReference type="PANTHER" id="PTHR33244">
    <property type="entry name" value="INTEGRASE CATALYTIC DOMAIN-CONTAINING PROTEIN-RELATED"/>
    <property type="match status" value="1"/>
</dbReference>
<accession>A0A6S7HJN6</accession>
<evidence type="ECO:0000313" key="2">
    <source>
        <dbReference type="EMBL" id="CAB4006215.1"/>
    </source>
</evidence>
<dbReference type="EMBL" id="CACRXK020005447">
    <property type="protein sequence ID" value="CAB4006215.1"/>
    <property type="molecule type" value="Genomic_DNA"/>
</dbReference>
<dbReference type="PANTHER" id="PTHR33244:SF3">
    <property type="entry name" value="PEPTIDASE A2 DOMAIN-CONTAINING PROTEIN"/>
    <property type="match status" value="1"/>
</dbReference>
<keyword evidence="3" id="KW-1185">Reference proteome</keyword>
<feature type="non-terminal residue" evidence="2">
    <location>
        <position position="1"/>
    </location>
</feature>
<dbReference type="AlphaFoldDB" id="A0A6S7HJN6"/>
<protein>
    <submittedName>
        <fullName evidence="2">Uncharacterized protein</fullName>
    </submittedName>
</protein>
<proteinExistence type="predicted"/>
<sequence length="137" mass="16222">TITDPPTTTKALQAYLTAQETQQSELVKKQKKQTKYYNRAPKDLRKLKIGDAVRMKPTRLGQHEWKKALVTCYDDRLYIVETEDGGQYRRNRVHLRKLKNHSEQTMAQRMTEDRMTKPTPTKKRTIQSPNLHLYSKY</sequence>